<evidence type="ECO:0000256" key="2">
    <source>
        <dbReference type="ARBA" id="ARBA00022801"/>
    </source>
</evidence>
<sequence>MQKTHSPAGPIAAVSALLVRNDEVLMVKRGRAPNAGLWSFPGGKIQAGERLEEAVLRELAEETGVEAEVRGLVRVLDVIAREAGQLQYHYLLVVMRCDWRAGEPWPPTMPPTPAGFRSPSCARAVIR</sequence>
<proteinExistence type="inferred from homology"/>
<dbReference type="EMBL" id="JBHSWE010000001">
    <property type="protein sequence ID" value="MFC6673015.1"/>
    <property type="molecule type" value="Genomic_DNA"/>
</dbReference>
<comment type="similarity">
    <text evidence="3">Belongs to the Nudix hydrolase family.</text>
</comment>
<comment type="caution">
    <text evidence="5">The sequence shown here is derived from an EMBL/GenBank/DDBJ whole genome shotgun (WGS) entry which is preliminary data.</text>
</comment>
<organism evidence="5 6">
    <name type="scientific">Marinobacterium aestuariivivens</name>
    <dbReference type="NCBI Taxonomy" id="1698799"/>
    <lineage>
        <taxon>Bacteria</taxon>
        <taxon>Pseudomonadati</taxon>
        <taxon>Pseudomonadota</taxon>
        <taxon>Gammaproteobacteria</taxon>
        <taxon>Oceanospirillales</taxon>
        <taxon>Oceanospirillaceae</taxon>
        <taxon>Marinobacterium</taxon>
    </lineage>
</organism>
<accession>A0ABW2A6J3</accession>
<dbReference type="PROSITE" id="PS51462">
    <property type="entry name" value="NUDIX"/>
    <property type="match status" value="1"/>
</dbReference>
<reference evidence="6" key="1">
    <citation type="journal article" date="2019" name="Int. J. Syst. Evol. Microbiol.">
        <title>The Global Catalogue of Microorganisms (GCM) 10K type strain sequencing project: providing services to taxonomists for standard genome sequencing and annotation.</title>
        <authorList>
            <consortium name="The Broad Institute Genomics Platform"/>
            <consortium name="The Broad Institute Genome Sequencing Center for Infectious Disease"/>
            <person name="Wu L."/>
            <person name="Ma J."/>
        </authorList>
    </citation>
    <scope>NUCLEOTIDE SEQUENCE [LARGE SCALE GENOMIC DNA]</scope>
    <source>
        <strain evidence="6">NBRC 111756</strain>
    </source>
</reference>
<evidence type="ECO:0000259" key="4">
    <source>
        <dbReference type="PROSITE" id="PS51462"/>
    </source>
</evidence>
<keyword evidence="2 3" id="KW-0378">Hydrolase</keyword>
<dbReference type="InterPro" id="IPR015797">
    <property type="entry name" value="NUDIX_hydrolase-like_dom_sf"/>
</dbReference>
<dbReference type="SUPFAM" id="SSF55811">
    <property type="entry name" value="Nudix"/>
    <property type="match status" value="1"/>
</dbReference>
<dbReference type="PROSITE" id="PS00893">
    <property type="entry name" value="NUDIX_BOX"/>
    <property type="match status" value="1"/>
</dbReference>
<protein>
    <submittedName>
        <fullName evidence="5">NUDIX hydrolase</fullName>
    </submittedName>
</protein>
<dbReference type="PRINTS" id="PR00502">
    <property type="entry name" value="NUDIXFAMILY"/>
</dbReference>
<dbReference type="InterPro" id="IPR020476">
    <property type="entry name" value="Nudix_hydrolase"/>
</dbReference>
<feature type="domain" description="Nudix hydrolase" evidence="4">
    <location>
        <begin position="9"/>
        <end position="127"/>
    </location>
</feature>
<dbReference type="PANTHER" id="PTHR43736">
    <property type="entry name" value="ADP-RIBOSE PYROPHOSPHATASE"/>
    <property type="match status" value="1"/>
</dbReference>
<gene>
    <name evidence="5" type="ORF">ACFQDL_25195</name>
</gene>
<name>A0ABW2A6J3_9GAMM</name>
<comment type="cofactor">
    <cofactor evidence="1">
        <name>Mg(2+)</name>
        <dbReference type="ChEBI" id="CHEBI:18420"/>
    </cofactor>
</comment>
<dbReference type="RefSeq" id="WP_379911417.1">
    <property type="nucleotide sequence ID" value="NZ_JBHSWE010000001.1"/>
</dbReference>
<dbReference type="PANTHER" id="PTHR43736:SF1">
    <property type="entry name" value="DIHYDRONEOPTERIN TRIPHOSPHATE DIPHOSPHATASE"/>
    <property type="match status" value="1"/>
</dbReference>
<evidence type="ECO:0000256" key="3">
    <source>
        <dbReference type="RuleBase" id="RU003476"/>
    </source>
</evidence>
<dbReference type="InterPro" id="IPR020084">
    <property type="entry name" value="NUDIX_hydrolase_CS"/>
</dbReference>
<evidence type="ECO:0000313" key="5">
    <source>
        <dbReference type="EMBL" id="MFC6673015.1"/>
    </source>
</evidence>
<dbReference type="Gene3D" id="3.90.79.10">
    <property type="entry name" value="Nucleoside Triphosphate Pyrophosphohydrolase"/>
    <property type="match status" value="1"/>
</dbReference>
<dbReference type="GO" id="GO:0016787">
    <property type="term" value="F:hydrolase activity"/>
    <property type="evidence" value="ECO:0007669"/>
    <property type="project" value="UniProtKB-KW"/>
</dbReference>
<dbReference type="Proteomes" id="UP001596422">
    <property type="component" value="Unassembled WGS sequence"/>
</dbReference>
<evidence type="ECO:0000313" key="6">
    <source>
        <dbReference type="Proteomes" id="UP001596422"/>
    </source>
</evidence>
<dbReference type="Pfam" id="PF00293">
    <property type="entry name" value="NUDIX"/>
    <property type="match status" value="1"/>
</dbReference>
<keyword evidence="6" id="KW-1185">Reference proteome</keyword>
<dbReference type="CDD" id="cd04673">
    <property type="entry name" value="NUDIX_ADPRase"/>
    <property type="match status" value="1"/>
</dbReference>
<evidence type="ECO:0000256" key="1">
    <source>
        <dbReference type="ARBA" id="ARBA00001946"/>
    </source>
</evidence>
<dbReference type="InterPro" id="IPR000086">
    <property type="entry name" value="NUDIX_hydrolase_dom"/>
</dbReference>